<dbReference type="InterPro" id="IPR046523">
    <property type="entry name" value="UTP20_dom"/>
</dbReference>
<dbReference type="EMBL" id="MKHE01000003">
    <property type="protein sequence ID" value="OWK16999.1"/>
    <property type="molecule type" value="Genomic_DNA"/>
</dbReference>
<evidence type="ECO:0008006" key="5">
    <source>
        <dbReference type="Google" id="ProtNLM"/>
    </source>
</evidence>
<dbReference type="Gene3D" id="1.25.10.10">
    <property type="entry name" value="Leucine-rich Repeat Variant"/>
    <property type="match status" value="1"/>
</dbReference>
<feature type="domain" description="U3 small nucleolar RNA-associated protein 20" evidence="1">
    <location>
        <begin position="1"/>
        <end position="133"/>
    </location>
</feature>
<dbReference type="OrthoDB" id="360653at2759"/>
<evidence type="ECO:0000259" key="1">
    <source>
        <dbReference type="Pfam" id="PF20416"/>
    </source>
</evidence>
<dbReference type="InterPro" id="IPR057525">
    <property type="entry name" value="UTP20_C"/>
</dbReference>
<proteinExistence type="predicted"/>
<sequence>VHVLTFTVYMLLQGLTNKLQVGSLDSCLDIMIEVFNHELFGAVAEEKEVKQILSKVMEARRSKSYDSYEILGKFVGKGQVTKLILPLKEILQNTTSLKLARKVHETLRRIIAGLLVNQEMTAESILLLSYGLVSENLPLLTQKEKNPATPAPDPRLPPQSCLLLPPAPVRGGQKAVVSKKTNMHIFVESGLRLLHLSLKTSKIKSSGENVMEMLDPFVSLLVDCLGSVEVKVITGALQCLIWILRFPLPSIGTKAEQLTKHLFILLKDYAKLGAARGQNFHLVVNCFKCVTILVKKVKSYQITQKQLQVLLAYAEEDIYDTTRQATAFGLLKAILSRKLLVPEIDDVMRKVSKLAISAQSEPARVQCRQVFLKYILDYPLGDKLRPNLEFMLAQLNYEHETGRESALEMIAYLFDTFPQGLLHENCGMFFIPLCLMMVNDDSAMCKKMASMAIKSLLSKISLEKKDWLFDMVTTWFGAKKRLNRQLAALICGFFVESEGVNFERRLGIVLPVIEKEVDPENFTDIMEETEEKAADRLLFSFLVLISKLIKECNIIQFTKPSETLSKIWSHVHAHLRYPHSWVWLTAAQIFGLLFASCQPEELIRKRRVKKTKKKVSEPVAIRFLTTDLEQKVVKNLLFVAKVLYLLEPDSGDKQGDIKEDMEEQEVFGDGTAREGVEEHKACADEKEEHGKPATLLWLIQKLSRIATVEAAYSPRNPLKMFKYVLSCVFLIVTLCVSLDPSLKNLSQEIIELLKKLVGLESFSLAFASVQKQATEKRALRKKRKALEFVTNPDIAAKKKLKKHKNKSEAKKRKIEFLRPGYKAKRQKSHSLKDLAMVE</sequence>
<comment type="caution">
    <text evidence="3">The sequence shown here is derived from an EMBL/GenBank/DDBJ whole genome shotgun (WGS) entry which is preliminary data.</text>
</comment>
<keyword evidence="4" id="KW-1185">Reference proteome</keyword>
<dbReference type="InterPro" id="IPR016024">
    <property type="entry name" value="ARM-type_fold"/>
</dbReference>
<gene>
    <name evidence="3" type="ORF">Celaphus_00011786</name>
</gene>
<dbReference type="GO" id="GO:0030686">
    <property type="term" value="C:90S preribosome"/>
    <property type="evidence" value="ECO:0007669"/>
    <property type="project" value="TreeGrafter"/>
</dbReference>
<feature type="domain" description="U3 small nucleolar RNA-associated protein 20 C-terminal" evidence="2">
    <location>
        <begin position="741"/>
        <end position="815"/>
    </location>
</feature>
<dbReference type="Proteomes" id="UP000242450">
    <property type="component" value="Chromosome 3"/>
</dbReference>
<evidence type="ECO:0000259" key="2">
    <source>
        <dbReference type="Pfam" id="PF23099"/>
    </source>
</evidence>
<dbReference type="PANTHER" id="PTHR17695:SF11">
    <property type="entry name" value="SMALL SUBUNIT PROCESSOME COMPONENT 20 HOMOLOG"/>
    <property type="match status" value="1"/>
</dbReference>
<organism evidence="3 4">
    <name type="scientific">Cervus elaphus hippelaphus</name>
    <name type="common">European red deer</name>
    <dbReference type="NCBI Taxonomy" id="46360"/>
    <lineage>
        <taxon>Eukaryota</taxon>
        <taxon>Metazoa</taxon>
        <taxon>Chordata</taxon>
        <taxon>Craniata</taxon>
        <taxon>Vertebrata</taxon>
        <taxon>Euteleostomi</taxon>
        <taxon>Mammalia</taxon>
        <taxon>Eutheria</taxon>
        <taxon>Laurasiatheria</taxon>
        <taxon>Artiodactyla</taxon>
        <taxon>Ruminantia</taxon>
        <taxon>Pecora</taxon>
        <taxon>Cervidae</taxon>
        <taxon>Cervinae</taxon>
        <taxon>Cervus</taxon>
    </lineage>
</organism>
<dbReference type="Pfam" id="PF23099">
    <property type="entry name" value="UTP20_C"/>
    <property type="match status" value="2"/>
</dbReference>
<protein>
    <recommendedName>
        <fullName evidence="5">UTP20</fullName>
    </recommendedName>
</protein>
<dbReference type="InterPro" id="IPR011989">
    <property type="entry name" value="ARM-like"/>
</dbReference>
<dbReference type="SUPFAM" id="SSF48371">
    <property type="entry name" value="ARM repeat"/>
    <property type="match status" value="1"/>
</dbReference>
<feature type="non-terminal residue" evidence="3">
    <location>
        <position position="1"/>
    </location>
</feature>
<accession>A0A212DFG7</accession>
<evidence type="ECO:0000313" key="3">
    <source>
        <dbReference type="EMBL" id="OWK16999.1"/>
    </source>
</evidence>
<name>A0A212DFG7_CEREH</name>
<feature type="domain" description="U3 small nucleolar RNA-associated protein 20 C-terminal" evidence="2">
    <location>
        <begin position="484"/>
        <end position="719"/>
    </location>
</feature>
<evidence type="ECO:0000313" key="4">
    <source>
        <dbReference type="Proteomes" id="UP000242450"/>
    </source>
</evidence>
<dbReference type="AlphaFoldDB" id="A0A212DFG7"/>
<dbReference type="Pfam" id="PF20416">
    <property type="entry name" value="UTP20"/>
    <property type="match status" value="1"/>
</dbReference>
<reference evidence="3 4" key="1">
    <citation type="journal article" date="2018" name="Mol. Genet. Genomics">
        <title>The red deer Cervus elaphus genome CerEla1.0: sequencing, annotating, genes, and chromosomes.</title>
        <authorList>
            <person name="Bana N.A."/>
            <person name="Nyiri A."/>
            <person name="Nagy J."/>
            <person name="Frank K."/>
            <person name="Nagy T."/>
            <person name="Steger V."/>
            <person name="Schiller M."/>
            <person name="Lakatos P."/>
            <person name="Sugar L."/>
            <person name="Horn P."/>
            <person name="Barta E."/>
            <person name="Orosz L."/>
        </authorList>
    </citation>
    <scope>NUCLEOTIDE SEQUENCE [LARGE SCALE GENOMIC DNA]</scope>
    <source>
        <strain evidence="3">Hungarian</strain>
    </source>
</reference>
<dbReference type="PANTHER" id="PTHR17695">
    <property type="entry name" value="SMALL SUBUNIT PROCESSOME COMPONENT 20 HOMOLOG"/>
    <property type="match status" value="1"/>
</dbReference>
<dbReference type="InterPro" id="IPR052575">
    <property type="entry name" value="SSU_processome_comp_20"/>
</dbReference>
<dbReference type="GO" id="GO:0032040">
    <property type="term" value="C:small-subunit processome"/>
    <property type="evidence" value="ECO:0007669"/>
    <property type="project" value="TreeGrafter"/>
</dbReference>